<sequence>MPENPFEDSIRQLKEGTISEIVIEQKDFSTFREAWKNDEDREKIVGEAGLSGKIIYRFTD</sequence>
<reference evidence="1" key="1">
    <citation type="submission" date="2017-05" db="EMBL/GenBank/DDBJ databases">
        <title>The Genome Sequence of Enterococcus sp. 9E7_DIV0242.</title>
        <authorList>
            <consortium name="The Broad Institute Genomics Platform"/>
            <consortium name="The Broad Institute Genomic Center for Infectious Diseases"/>
            <person name="Earl A."/>
            <person name="Manson A."/>
            <person name="Schwartman J."/>
            <person name="Gilmore M."/>
            <person name="Abouelleil A."/>
            <person name="Cao P."/>
            <person name="Chapman S."/>
            <person name="Cusick C."/>
            <person name="Shea T."/>
            <person name="Young S."/>
            <person name="Neafsey D."/>
            <person name="Nusbaum C."/>
            <person name="Birren B."/>
        </authorList>
    </citation>
    <scope>NUCLEOTIDE SEQUENCE [LARGE SCALE GENOMIC DNA]</scope>
    <source>
        <strain evidence="1">9E7_DIV0242</strain>
    </source>
</reference>
<proteinExistence type="predicted"/>
<evidence type="ECO:0000313" key="3">
    <source>
        <dbReference type="Proteomes" id="UP000195141"/>
    </source>
</evidence>
<keyword evidence="3" id="KW-1185">Reference proteome</keyword>
<dbReference type="Proteomes" id="UP000195141">
    <property type="component" value="Chromosome"/>
</dbReference>
<gene>
    <name evidence="1" type="ORF">A5888_001944</name>
    <name evidence="2" type="ORF">A5888_003818</name>
</gene>
<reference evidence="2" key="3">
    <citation type="submission" date="2024-03" db="EMBL/GenBank/DDBJ databases">
        <title>The Genome Sequence of Enterococcus sp. DIV0242b.</title>
        <authorList>
            <consortium name="The Broad Institute Genomics Platform"/>
            <consortium name="The Broad Institute Microbial Omics Core"/>
            <consortium name="The Broad Institute Genomic Center for Infectious Diseases"/>
            <person name="Earl A."/>
            <person name="Manson A."/>
            <person name="Gilmore M."/>
            <person name="Schwartman J."/>
            <person name="Shea T."/>
            <person name="Abouelleil A."/>
            <person name="Cao P."/>
            <person name="Chapman S."/>
            <person name="Cusick C."/>
            <person name="Young S."/>
            <person name="Neafsey D."/>
            <person name="Nusbaum C."/>
            <person name="Birren B."/>
        </authorList>
    </citation>
    <scope>NUCLEOTIDE SEQUENCE</scope>
    <source>
        <strain evidence="2">9E7_DIV0242</strain>
    </source>
</reference>
<name>A0A242K5Z4_9ENTE</name>
<evidence type="ECO:0000313" key="1">
    <source>
        <dbReference type="EMBL" id="OTP15730.1"/>
    </source>
</evidence>
<reference evidence="2" key="2">
    <citation type="submission" date="2017-05" db="EMBL/GenBank/DDBJ databases">
        <authorList>
            <consortium name="The Broad Institute Genomics Platform"/>
            <consortium name="The Broad Institute Genomic Center for Infectious Diseases"/>
            <person name="Earl A."/>
            <person name="Manson A."/>
            <person name="Schwartman J."/>
            <person name="Gilmore M."/>
            <person name="Abouelleil A."/>
            <person name="Cao P."/>
            <person name="Chapman S."/>
            <person name="Cusick C."/>
            <person name="Shea T."/>
            <person name="Young S."/>
            <person name="Neafsey D."/>
            <person name="Nusbaum C."/>
            <person name="Birren B."/>
        </authorList>
    </citation>
    <scope>NUCLEOTIDE SEQUENCE</scope>
    <source>
        <strain evidence="2">9E7_DIV0242</strain>
    </source>
</reference>
<evidence type="ECO:0000313" key="2">
    <source>
        <dbReference type="EMBL" id="WYJ92045.1"/>
    </source>
</evidence>
<dbReference type="RefSeq" id="WP_086349024.1">
    <property type="nucleotide sequence ID" value="NZ_CP147247.1"/>
</dbReference>
<dbReference type="EMBL" id="CP147247">
    <property type="protein sequence ID" value="WYJ92045.1"/>
    <property type="molecule type" value="Genomic_DNA"/>
</dbReference>
<accession>A0A242K5Z4</accession>
<dbReference type="AlphaFoldDB" id="A0A242K5Z4"/>
<organism evidence="1">
    <name type="scientific">Candidatus Enterococcus clewellii</name>
    <dbReference type="NCBI Taxonomy" id="1834193"/>
    <lineage>
        <taxon>Bacteria</taxon>
        <taxon>Bacillati</taxon>
        <taxon>Bacillota</taxon>
        <taxon>Bacilli</taxon>
        <taxon>Lactobacillales</taxon>
        <taxon>Enterococcaceae</taxon>
        <taxon>Enterococcus</taxon>
    </lineage>
</organism>
<dbReference type="EMBL" id="NGMM01000003">
    <property type="protein sequence ID" value="OTP15730.1"/>
    <property type="molecule type" value="Genomic_DNA"/>
</dbReference>
<dbReference type="OrthoDB" id="2146345at2"/>
<protein>
    <submittedName>
        <fullName evidence="1">Uncharacterized protein</fullName>
    </submittedName>
</protein>